<name>A0A1Y2DYL0_9PEZI</name>
<dbReference type="Proteomes" id="UP000193689">
    <property type="component" value="Unassembled WGS sequence"/>
</dbReference>
<proteinExistence type="predicted"/>
<dbReference type="InParanoid" id="A0A1Y2DYL0"/>
<evidence type="ECO:0008006" key="4">
    <source>
        <dbReference type="Google" id="ProtNLM"/>
    </source>
</evidence>
<evidence type="ECO:0000256" key="1">
    <source>
        <dbReference type="SAM" id="SignalP"/>
    </source>
</evidence>
<dbReference type="EMBL" id="MCFJ01000007">
    <property type="protein sequence ID" value="ORY64174.1"/>
    <property type="molecule type" value="Genomic_DNA"/>
</dbReference>
<comment type="caution">
    <text evidence="2">The sequence shown here is derived from an EMBL/GenBank/DDBJ whole genome shotgun (WGS) entry which is preliminary data.</text>
</comment>
<accession>A0A1Y2DYL0</accession>
<evidence type="ECO:0000313" key="2">
    <source>
        <dbReference type="EMBL" id="ORY64174.1"/>
    </source>
</evidence>
<dbReference type="AlphaFoldDB" id="A0A1Y2DYL0"/>
<keyword evidence="1" id="KW-0732">Signal</keyword>
<sequence length="102" mass="11521">MVSVQLGRKTLIICLPYCLLRRVVSGLGHSNTCWPVSSGYLHVRFEVISQDWLYTIYLSSPTACGNTSCRIIIAWFEATLRSCINCKASHYAFSTSDRQLLE</sequence>
<feature type="signal peptide" evidence="1">
    <location>
        <begin position="1"/>
        <end position="26"/>
    </location>
</feature>
<dbReference type="GeneID" id="63776510"/>
<protein>
    <recommendedName>
        <fullName evidence="4">Secreted protein</fullName>
    </recommendedName>
</protein>
<dbReference type="RefSeq" id="XP_040715588.1">
    <property type="nucleotide sequence ID" value="XM_040860298.1"/>
</dbReference>
<evidence type="ECO:0000313" key="3">
    <source>
        <dbReference type="Proteomes" id="UP000193689"/>
    </source>
</evidence>
<gene>
    <name evidence="2" type="ORF">BCR38DRAFT_434221</name>
</gene>
<reference evidence="2 3" key="1">
    <citation type="submission" date="2016-07" db="EMBL/GenBank/DDBJ databases">
        <title>Pervasive Adenine N6-methylation of Active Genes in Fungi.</title>
        <authorList>
            <consortium name="DOE Joint Genome Institute"/>
            <person name="Mondo S.J."/>
            <person name="Dannebaum R.O."/>
            <person name="Kuo R.C."/>
            <person name="Labutti K."/>
            <person name="Haridas S."/>
            <person name="Kuo A."/>
            <person name="Salamov A."/>
            <person name="Ahrendt S.R."/>
            <person name="Lipzen A."/>
            <person name="Sullivan W."/>
            <person name="Andreopoulos W.B."/>
            <person name="Clum A."/>
            <person name="Lindquist E."/>
            <person name="Daum C."/>
            <person name="Ramamoorthy G.K."/>
            <person name="Gryganskyi A."/>
            <person name="Culley D."/>
            <person name="Magnuson J.K."/>
            <person name="James T.Y."/>
            <person name="O'Malley M.A."/>
            <person name="Stajich J.E."/>
            <person name="Spatafora J.W."/>
            <person name="Visel A."/>
            <person name="Grigoriev I.V."/>
        </authorList>
    </citation>
    <scope>NUCLEOTIDE SEQUENCE [LARGE SCALE GENOMIC DNA]</scope>
    <source>
        <strain evidence="2 3">CBS 129021</strain>
    </source>
</reference>
<organism evidence="2 3">
    <name type="scientific">Pseudomassariella vexata</name>
    <dbReference type="NCBI Taxonomy" id="1141098"/>
    <lineage>
        <taxon>Eukaryota</taxon>
        <taxon>Fungi</taxon>
        <taxon>Dikarya</taxon>
        <taxon>Ascomycota</taxon>
        <taxon>Pezizomycotina</taxon>
        <taxon>Sordariomycetes</taxon>
        <taxon>Xylariomycetidae</taxon>
        <taxon>Amphisphaeriales</taxon>
        <taxon>Pseudomassariaceae</taxon>
        <taxon>Pseudomassariella</taxon>
    </lineage>
</organism>
<keyword evidence="3" id="KW-1185">Reference proteome</keyword>
<feature type="chain" id="PRO_5012756548" description="Secreted protein" evidence="1">
    <location>
        <begin position="27"/>
        <end position="102"/>
    </location>
</feature>